<dbReference type="EMBL" id="AP002524">
    <property type="protein sequence ID" value="BAB07967.1"/>
    <property type="molecule type" value="Genomic_DNA"/>
</dbReference>
<gene>
    <name evidence="1" type="ORF">P0406H10.16</name>
    <name evidence="2" type="ORF">P0509B06.18</name>
</gene>
<evidence type="ECO:0000313" key="1">
    <source>
        <dbReference type="EMBL" id="BAB07967.1"/>
    </source>
</evidence>
<organism evidence="2">
    <name type="scientific">Oryza sativa subsp. japonica</name>
    <name type="common">Rice</name>
    <dbReference type="NCBI Taxonomy" id="39947"/>
    <lineage>
        <taxon>Eukaryota</taxon>
        <taxon>Viridiplantae</taxon>
        <taxon>Streptophyta</taxon>
        <taxon>Embryophyta</taxon>
        <taxon>Tracheophyta</taxon>
        <taxon>Spermatophyta</taxon>
        <taxon>Magnoliopsida</taxon>
        <taxon>Liliopsida</taxon>
        <taxon>Poales</taxon>
        <taxon>Poaceae</taxon>
        <taxon>BOP clade</taxon>
        <taxon>Oryzoideae</taxon>
        <taxon>Oryzeae</taxon>
        <taxon>Oryzinae</taxon>
        <taxon>Oryza</taxon>
        <taxon>Oryza sativa</taxon>
    </lineage>
</organism>
<sequence length="118" mass="13475">MNALRKEFILIIRVFKGLSMDAKELGAEFRWAAILCHPISDSKNKSVLRLSTIAIGRIVSLNRKIGYIGSFNYKNQTNYLLERFERQFRPECRIDRATTHNIISHCVTCGPVDTSTGK</sequence>
<dbReference type="AlphaFoldDB" id="Q9LGF7"/>
<protein>
    <submittedName>
        <fullName evidence="2">Uncharacterized protein</fullName>
    </submittedName>
</protein>
<proteinExistence type="predicted"/>
<reference evidence="2" key="1">
    <citation type="journal article" date="2002" name="Nature">
        <title>The genome sequence and structure of rice chromosome 1.</title>
        <authorList>
            <person name="Sasaki T."/>
            <person name="Matsumoto T."/>
            <person name="Yamamoto K."/>
            <person name="Sakata K."/>
            <person name="Baba T."/>
            <person name="Katayose Y."/>
            <person name="Wu J."/>
            <person name="Niimura Y."/>
            <person name="Cheng Z."/>
            <person name="Nagamura Y."/>
            <person name="Antonio B.A."/>
            <person name="Kanamori H."/>
            <person name="Hosokawa S."/>
            <person name="Masukawa M."/>
            <person name="Arikawa K."/>
            <person name="Chiden Y."/>
            <person name="Hayashi M."/>
            <person name="Okamoto M."/>
            <person name="Ando T."/>
            <person name="Aoki H."/>
            <person name="Arita K."/>
            <person name="Hamada M."/>
            <person name="Harada C."/>
            <person name="Hijishita S."/>
            <person name="Honda M."/>
            <person name="Ichikawa Y."/>
            <person name="Idonuma A."/>
            <person name="Iijima M."/>
            <person name="Ikeda M."/>
            <person name="Ikeno M."/>
            <person name="Itoh S."/>
            <person name="Itoh T."/>
            <person name="Itoh Y."/>
            <person name="Itoh Y."/>
            <person name="Iwabuchi A."/>
            <person name="Kamiya K."/>
            <person name="Karasawa W."/>
            <person name="Katagiri S."/>
            <person name="Kikuta A."/>
            <person name="Kobayashi N."/>
            <person name="Kono I."/>
            <person name="Machita K."/>
            <person name="Maehara T."/>
            <person name="Mizuno H."/>
            <person name="Mizubayashi T."/>
            <person name="Mukai Y."/>
            <person name="Nagasaki H."/>
            <person name="Nakashima M."/>
            <person name="Nakama Y."/>
            <person name="Nakamichi Y."/>
            <person name="Nakamura M."/>
            <person name="Namiki N."/>
            <person name="Negishi M."/>
            <person name="Ohta I."/>
            <person name="Ono N."/>
            <person name="Saji S."/>
            <person name="Sakai K."/>
            <person name="Shibata M."/>
            <person name="Shimokawa T."/>
            <person name="Shomura A."/>
            <person name="Song J."/>
            <person name="Takazaki Y."/>
            <person name="Terasawa K."/>
            <person name="Tsuji K."/>
            <person name="Waki K."/>
            <person name="Yamagata H."/>
            <person name="Yamane H."/>
            <person name="Yoshiki S."/>
            <person name="Yoshihara R."/>
            <person name="Yukawa K."/>
            <person name="Zhong H."/>
            <person name="Iwama H."/>
            <person name="Endo T."/>
            <person name="Ito H."/>
            <person name="Hahn J.H."/>
            <person name="Kim H.I."/>
            <person name="Eun M.Y."/>
            <person name="Yano M."/>
            <person name="Jiang J."/>
            <person name="Gojobori T."/>
        </authorList>
    </citation>
    <scope>NUCLEOTIDE SEQUENCE</scope>
</reference>
<dbReference type="EMBL" id="AP002903">
    <property type="protein sequence ID" value="BAB63478.1"/>
    <property type="molecule type" value="Genomic_DNA"/>
</dbReference>
<accession>Q9LGF7</accession>
<evidence type="ECO:0000313" key="3">
    <source>
        <dbReference type="Proteomes" id="UP000000763"/>
    </source>
</evidence>
<reference evidence="3" key="3">
    <citation type="journal article" date="2008" name="Nucleic Acids Res.">
        <title>The rice annotation project database (RAP-DB): 2008 update.</title>
        <authorList>
            <consortium name="The rice annotation project (RAP)"/>
        </authorList>
    </citation>
    <scope>GENOME REANNOTATION</scope>
    <source>
        <strain evidence="3">cv. Nipponbare</strain>
    </source>
</reference>
<dbReference type="Proteomes" id="UP000817658">
    <property type="component" value="Chromosome 1"/>
</dbReference>
<dbReference type="Proteomes" id="UP000000763">
    <property type="component" value="Chromosome 1"/>
</dbReference>
<evidence type="ECO:0000313" key="2">
    <source>
        <dbReference type="EMBL" id="BAB63478.1"/>
    </source>
</evidence>
<reference evidence="3" key="2">
    <citation type="journal article" date="2005" name="Nature">
        <title>The map-based sequence of the rice genome.</title>
        <authorList>
            <consortium name="International rice genome sequencing project (IRGSP)"/>
            <person name="Matsumoto T."/>
            <person name="Wu J."/>
            <person name="Kanamori H."/>
            <person name="Katayose Y."/>
            <person name="Fujisawa M."/>
            <person name="Namiki N."/>
            <person name="Mizuno H."/>
            <person name="Yamamoto K."/>
            <person name="Antonio B.A."/>
            <person name="Baba T."/>
            <person name="Sakata K."/>
            <person name="Nagamura Y."/>
            <person name="Aoki H."/>
            <person name="Arikawa K."/>
            <person name="Arita K."/>
            <person name="Bito T."/>
            <person name="Chiden Y."/>
            <person name="Fujitsuka N."/>
            <person name="Fukunaka R."/>
            <person name="Hamada M."/>
            <person name="Harada C."/>
            <person name="Hayashi A."/>
            <person name="Hijishita S."/>
            <person name="Honda M."/>
            <person name="Hosokawa S."/>
            <person name="Ichikawa Y."/>
            <person name="Idonuma A."/>
            <person name="Iijima M."/>
            <person name="Ikeda M."/>
            <person name="Ikeno M."/>
            <person name="Ito K."/>
            <person name="Ito S."/>
            <person name="Ito T."/>
            <person name="Ito Y."/>
            <person name="Ito Y."/>
            <person name="Iwabuchi A."/>
            <person name="Kamiya K."/>
            <person name="Karasawa W."/>
            <person name="Kurita K."/>
            <person name="Katagiri S."/>
            <person name="Kikuta A."/>
            <person name="Kobayashi H."/>
            <person name="Kobayashi N."/>
            <person name="Machita K."/>
            <person name="Maehara T."/>
            <person name="Masukawa M."/>
            <person name="Mizubayashi T."/>
            <person name="Mukai Y."/>
            <person name="Nagasaki H."/>
            <person name="Nagata Y."/>
            <person name="Naito S."/>
            <person name="Nakashima M."/>
            <person name="Nakama Y."/>
            <person name="Nakamichi Y."/>
            <person name="Nakamura M."/>
            <person name="Meguro A."/>
            <person name="Negishi M."/>
            <person name="Ohta I."/>
            <person name="Ohta T."/>
            <person name="Okamoto M."/>
            <person name="Ono N."/>
            <person name="Saji S."/>
            <person name="Sakaguchi M."/>
            <person name="Sakai K."/>
            <person name="Shibata M."/>
            <person name="Shimokawa T."/>
            <person name="Song J."/>
            <person name="Takazaki Y."/>
            <person name="Terasawa K."/>
            <person name="Tsugane M."/>
            <person name="Tsuji K."/>
            <person name="Ueda S."/>
            <person name="Waki K."/>
            <person name="Yamagata H."/>
            <person name="Yamamoto M."/>
            <person name="Yamamoto S."/>
            <person name="Yamane H."/>
            <person name="Yoshiki S."/>
            <person name="Yoshihara R."/>
            <person name="Yukawa K."/>
            <person name="Zhong H."/>
            <person name="Yano M."/>
            <person name="Yuan Q."/>
            <person name="Ouyang S."/>
            <person name="Liu J."/>
            <person name="Jones K.M."/>
            <person name="Gansberger K."/>
            <person name="Moffat K."/>
            <person name="Hill J."/>
            <person name="Bera J."/>
            <person name="Fadrosh D."/>
            <person name="Jin S."/>
            <person name="Johri S."/>
            <person name="Kim M."/>
            <person name="Overton L."/>
            <person name="Reardon M."/>
            <person name="Tsitrin T."/>
            <person name="Vuong H."/>
            <person name="Weaver B."/>
            <person name="Ciecko A."/>
            <person name="Tallon L."/>
            <person name="Jackson J."/>
            <person name="Pai G."/>
            <person name="Aken S.V."/>
            <person name="Utterback T."/>
            <person name="Reidmuller S."/>
            <person name="Feldblyum T."/>
            <person name="Hsiao J."/>
            <person name="Zismann V."/>
            <person name="Iobst S."/>
            <person name="de Vazeille A.R."/>
            <person name="Buell C.R."/>
            <person name="Ying K."/>
            <person name="Li Y."/>
            <person name="Lu T."/>
            <person name="Huang Y."/>
            <person name="Zhao Q."/>
            <person name="Feng Q."/>
            <person name="Zhang L."/>
            <person name="Zhu J."/>
            <person name="Weng Q."/>
            <person name="Mu J."/>
            <person name="Lu Y."/>
            <person name="Fan D."/>
            <person name="Liu Y."/>
            <person name="Guan J."/>
            <person name="Zhang Y."/>
            <person name="Yu S."/>
            <person name="Liu X."/>
            <person name="Zhang Y."/>
            <person name="Hong G."/>
            <person name="Han B."/>
            <person name="Choisne N."/>
            <person name="Demange N."/>
            <person name="Orjeda G."/>
            <person name="Samain S."/>
            <person name="Cattolico L."/>
            <person name="Pelletier E."/>
            <person name="Couloux A."/>
            <person name="Segurens B."/>
            <person name="Wincker P."/>
            <person name="D'Hont A."/>
            <person name="Scarpelli C."/>
            <person name="Weissenbach J."/>
            <person name="Salanoubat M."/>
            <person name="Quetier F."/>
            <person name="Yu Y."/>
            <person name="Kim H.R."/>
            <person name="Rambo T."/>
            <person name="Currie J."/>
            <person name="Collura K."/>
            <person name="Luo M."/>
            <person name="Yang T."/>
            <person name="Ammiraju J.S.S."/>
            <person name="Engler F."/>
            <person name="Soderlund C."/>
            <person name="Wing R.A."/>
            <person name="Palmer L.E."/>
            <person name="de la Bastide M."/>
            <person name="Spiegel L."/>
            <person name="Nascimento L."/>
            <person name="Zutavern T."/>
            <person name="O'Shaughnessy A."/>
            <person name="Dike S."/>
            <person name="Dedhia N."/>
            <person name="Preston R."/>
            <person name="Balija V."/>
            <person name="McCombie W.R."/>
            <person name="Chow T."/>
            <person name="Chen H."/>
            <person name="Chung M."/>
            <person name="Chen C."/>
            <person name="Shaw J."/>
            <person name="Wu H."/>
            <person name="Hsiao K."/>
            <person name="Chao Y."/>
            <person name="Chu M."/>
            <person name="Cheng C."/>
            <person name="Hour A."/>
            <person name="Lee P."/>
            <person name="Lin S."/>
            <person name="Lin Y."/>
            <person name="Liou J."/>
            <person name="Liu S."/>
            <person name="Hsing Y."/>
            <person name="Raghuvanshi S."/>
            <person name="Mohanty A."/>
            <person name="Bharti A.K."/>
            <person name="Gaur A."/>
            <person name="Gupta V."/>
            <person name="Kumar D."/>
            <person name="Ravi V."/>
            <person name="Vij S."/>
            <person name="Kapur A."/>
            <person name="Khurana P."/>
            <person name="Khurana P."/>
            <person name="Khurana J.P."/>
            <person name="Tyagi A.K."/>
            <person name="Gaikwad K."/>
            <person name="Singh A."/>
            <person name="Dalal V."/>
            <person name="Srivastava S."/>
            <person name="Dixit A."/>
            <person name="Pal A.K."/>
            <person name="Ghazi I.A."/>
            <person name="Yadav M."/>
            <person name="Pandit A."/>
            <person name="Bhargava A."/>
            <person name="Sureshbabu K."/>
            <person name="Batra K."/>
            <person name="Sharma T.R."/>
            <person name="Mohapatra T."/>
            <person name="Singh N.K."/>
            <person name="Messing J."/>
            <person name="Nelson A.B."/>
            <person name="Fuks G."/>
            <person name="Kavchok S."/>
            <person name="Keizer G."/>
            <person name="Linton E."/>
            <person name="Llaca V."/>
            <person name="Song R."/>
            <person name="Tanyolac B."/>
            <person name="Young S."/>
            <person name="Ho-Il K."/>
            <person name="Hahn J.H."/>
            <person name="Sangsakoo G."/>
            <person name="Vanavichit A."/>
            <person name="de Mattos Luiz.A.T."/>
            <person name="Zimmer P.D."/>
            <person name="Malone G."/>
            <person name="Dellagostin O."/>
            <person name="de Oliveira A.C."/>
            <person name="Bevan M."/>
            <person name="Bancroft I."/>
            <person name="Minx P."/>
            <person name="Cordum H."/>
            <person name="Wilson R."/>
            <person name="Cheng Z."/>
            <person name="Jin W."/>
            <person name="Jiang J."/>
            <person name="Leong S.A."/>
            <person name="Iwama H."/>
            <person name="Gojobori T."/>
            <person name="Itoh T."/>
            <person name="Niimura Y."/>
            <person name="Fujii Y."/>
            <person name="Habara T."/>
            <person name="Sakai H."/>
            <person name="Sato Y."/>
            <person name="Wilson G."/>
            <person name="Kumar K."/>
            <person name="McCouch S."/>
            <person name="Juretic N."/>
            <person name="Hoen D."/>
            <person name="Wright S."/>
            <person name="Bruskiewich R."/>
            <person name="Bureau T."/>
            <person name="Miyao A."/>
            <person name="Hirochika H."/>
            <person name="Nishikawa T."/>
            <person name="Kadowaki K."/>
            <person name="Sugiura M."/>
            <person name="Burr B."/>
            <person name="Sasaki T."/>
        </authorList>
    </citation>
    <scope>NUCLEOTIDE SEQUENCE [LARGE SCALE GENOMIC DNA]</scope>
    <source>
        <strain evidence="3">cv. Nipponbare</strain>
    </source>
</reference>
<name>Q9LGF7_ORYSJ</name>
<accession>Q7F765</accession>